<keyword evidence="2" id="KW-0812">Transmembrane</keyword>
<dbReference type="PRINTS" id="PR00864">
    <property type="entry name" value="PREPILNPTASE"/>
</dbReference>
<accession>A0A383CC97</accession>
<dbReference type="AlphaFoldDB" id="A0A383CC97"/>
<evidence type="ECO:0000259" key="3">
    <source>
        <dbReference type="Pfam" id="PF01478"/>
    </source>
</evidence>
<reference evidence="4" key="1">
    <citation type="submission" date="2018-05" db="EMBL/GenBank/DDBJ databases">
        <authorList>
            <person name="Lanie J.A."/>
            <person name="Ng W.-L."/>
            <person name="Kazmierczak K.M."/>
            <person name="Andrzejewski T.M."/>
            <person name="Davidsen T.M."/>
            <person name="Wayne K.J."/>
            <person name="Tettelin H."/>
            <person name="Glass J.I."/>
            <person name="Rusch D."/>
            <person name="Podicherti R."/>
            <person name="Tsui H.-C.T."/>
            <person name="Winkler M.E."/>
        </authorList>
    </citation>
    <scope>NUCLEOTIDE SEQUENCE</scope>
</reference>
<dbReference type="InterPro" id="IPR000045">
    <property type="entry name" value="Prepilin_IV_endopep_pep"/>
</dbReference>
<dbReference type="InterPro" id="IPR050882">
    <property type="entry name" value="Prepilin_peptidase/N-MTase"/>
</dbReference>
<dbReference type="GO" id="GO:0006465">
    <property type="term" value="P:signal peptide processing"/>
    <property type="evidence" value="ECO:0007669"/>
    <property type="project" value="TreeGrafter"/>
</dbReference>
<feature type="transmembrane region" description="Helical" evidence="2">
    <location>
        <begin position="41"/>
        <end position="65"/>
    </location>
</feature>
<keyword evidence="2" id="KW-0472">Membrane</keyword>
<evidence type="ECO:0000256" key="2">
    <source>
        <dbReference type="SAM" id="Phobius"/>
    </source>
</evidence>
<dbReference type="PANTHER" id="PTHR30487:SF0">
    <property type="entry name" value="PREPILIN LEADER PEPTIDASE_N-METHYLTRANSFERASE-RELATED"/>
    <property type="match status" value="1"/>
</dbReference>
<gene>
    <name evidence="4" type="ORF">METZ01_LOCUS482645</name>
</gene>
<dbReference type="Gene3D" id="1.20.120.1220">
    <property type="match status" value="1"/>
</dbReference>
<dbReference type="PANTHER" id="PTHR30487">
    <property type="entry name" value="TYPE 4 PREPILIN-LIKE PROTEINS LEADER PEPTIDE-PROCESSING ENZYME"/>
    <property type="match status" value="1"/>
</dbReference>
<protein>
    <recommendedName>
        <fullName evidence="3">Prepilin type IV endopeptidase peptidase domain-containing protein</fullName>
    </recommendedName>
</protein>
<keyword evidence="2" id="KW-1133">Transmembrane helix</keyword>
<evidence type="ECO:0000313" key="4">
    <source>
        <dbReference type="EMBL" id="SVE29791.1"/>
    </source>
</evidence>
<dbReference type="EMBL" id="UINC01207625">
    <property type="protein sequence ID" value="SVE29791.1"/>
    <property type="molecule type" value="Genomic_DNA"/>
</dbReference>
<feature type="transmembrane region" description="Helical" evidence="2">
    <location>
        <begin position="77"/>
        <end position="96"/>
    </location>
</feature>
<comment type="similarity">
    <text evidence="1">Belongs to the peptidase A24 family.</text>
</comment>
<dbReference type="InterPro" id="IPR014032">
    <property type="entry name" value="Peptidase_A24A_bac"/>
</dbReference>
<feature type="domain" description="Prepilin type IV endopeptidase peptidase" evidence="3">
    <location>
        <begin position="6"/>
        <end position="58"/>
    </location>
</feature>
<feature type="non-terminal residue" evidence="4">
    <location>
        <position position="1"/>
    </location>
</feature>
<evidence type="ECO:0000256" key="1">
    <source>
        <dbReference type="ARBA" id="ARBA00005801"/>
    </source>
</evidence>
<proteinExistence type="inferred from homology"/>
<name>A0A383CC97_9ZZZZ</name>
<sequence>AGYMSLWLVYISFKIVTGKEGMGHGDFKLLSLIGAWLGWEILPLTIILSSLCGAVIGVSIILFAGHDRKQAIPFGPYLAMAGWIALVWGPEISITYNNWLMHP</sequence>
<dbReference type="GO" id="GO:0005886">
    <property type="term" value="C:plasma membrane"/>
    <property type="evidence" value="ECO:0007669"/>
    <property type="project" value="TreeGrafter"/>
</dbReference>
<organism evidence="4">
    <name type="scientific">marine metagenome</name>
    <dbReference type="NCBI Taxonomy" id="408172"/>
    <lineage>
        <taxon>unclassified sequences</taxon>
        <taxon>metagenomes</taxon>
        <taxon>ecological metagenomes</taxon>
    </lineage>
</organism>
<dbReference type="Pfam" id="PF01478">
    <property type="entry name" value="Peptidase_A24"/>
    <property type="match status" value="1"/>
</dbReference>
<dbReference type="GO" id="GO:0004190">
    <property type="term" value="F:aspartic-type endopeptidase activity"/>
    <property type="evidence" value="ECO:0007669"/>
    <property type="project" value="InterPro"/>
</dbReference>